<dbReference type="EMBL" id="HG996468">
    <property type="protein sequence ID" value="CAG1850961.1"/>
    <property type="molecule type" value="Genomic_DNA"/>
</dbReference>
<proteinExistence type="predicted"/>
<evidence type="ECO:0000313" key="2">
    <source>
        <dbReference type="EnsemblPlants" id="Ma03_p22350.1"/>
    </source>
</evidence>
<gene>
    <name evidence="1" type="ORF">GSMUA_196050.1</name>
</gene>
<reference evidence="1" key="1">
    <citation type="submission" date="2021-03" db="EMBL/GenBank/DDBJ databases">
        <authorList>
            <consortium name="Genoscope - CEA"/>
            <person name="William W."/>
        </authorList>
    </citation>
    <scope>NUCLEOTIDE SEQUENCE</scope>
    <source>
        <strain evidence="1">Doubled-haploid Pahang</strain>
    </source>
</reference>
<protein>
    <submittedName>
        <fullName evidence="1">(wild Malaysian banana) hypothetical protein</fullName>
    </submittedName>
</protein>
<accession>A0A804IF08</accession>
<organism evidence="2 3">
    <name type="scientific">Musa acuminata subsp. malaccensis</name>
    <name type="common">Wild banana</name>
    <name type="synonym">Musa malaccensis</name>
    <dbReference type="NCBI Taxonomy" id="214687"/>
    <lineage>
        <taxon>Eukaryota</taxon>
        <taxon>Viridiplantae</taxon>
        <taxon>Streptophyta</taxon>
        <taxon>Embryophyta</taxon>
        <taxon>Tracheophyta</taxon>
        <taxon>Spermatophyta</taxon>
        <taxon>Magnoliopsida</taxon>
        <taxon>Liliopsida</taxon>
        <taxon>Zingiberales</taxon>
        <taxon>Musaceae</taxon>
        <taxon>Musa</taxon>
    </lineage>
</organism>
<dbReference type="EnsemblPlants" id="Ma03_t22350.1">
    <property type="protein sequence ID" value="Ma03_p22350.1"/>
    <property type="gene ID" value="Ma03_g22350"/>
</dbReference>
<keyword evidence="3" id="KW-1185">Reference proteome</keyword>
<dbReference type="AlphaFoldDB" id="A0A804IF08"/>
<dbReference type="Gramene" id="Ma03_t22350.1">
    <property type="protein sequence ID" value="Ma03_p22350.1"/>
    <property type="gene ID" value="Ma03_g22350"/>
</dbReference>
<sequence length="66" mass="7563">MHQLNQMTQRTYRGYDKLKCDLEHPPGCKIHRSGTLSTLEVSLFSSNVHFFSFINPAAVTVYVFPC</sequence>
<dbReference type="Proteomes" id="UP000012960">
    <property type="component" value="Unplaced"/>
</dbReference>
<name>A0A804IF08_MUSAM</name>
<reference evidence="2" key="2">
    <citation type="submission" date="2021-05" db="UniProtKB">
        <authorList>
            <consortium name="EnsemblPlants"/>
        </authorList>
    </citation>
    <scope>IDENTIFICATION</scope>
    <source>
        <strain evidence="2">subsp. malaccensis</strain>
    </source>
</reference>
<evidence type="ECO:0000313" key="1">
    <source>
        <dbReference type="EMBL" id="CAG1850961.1"/>
    </source>
</evidence>
<dbReference type="InParanoid" id="A0A804IF08"/>
<evidence type="ECO:0000313" key="3">
    <source>
        <dbReference type="Proteomes" id="UP000012960"/>
    </source>
</evidence>